<dbReference type="RefSeq" id="WP_067993083.1">
    <property type="nucleotide sequence ID" value="NZ_CP015596.1"/>
</dbReference>
<dbReference type="OrthoDB" id="9798835at2"/>
<evidence type="ECO:0000313" key="6">
    <source>
        <dbReference type="Proteomes" id="UP000077143"/>
    </source>
</evidence>
<dbReference type="Proteomes" id="UP000077143">
    <property type="component" value="Chromosome"/>
</dbReference>
<evidence type="ECO:0000313" key="5">
    <source>
        <dbReference type="EMBL" id="ANE79219.1"/>
    </source>
</evidence>
<proteinExistence type="predicted"/>
<dbReference type="GO" id="GO:0003677">
    <property type="term" value="F:DNA binding"/>
    <property type="evidence" value="ECO:0007669"/>
    <property type="project" value="UniProtKB-KW"/>
</dbReference>
<evidence type="ECO:0000256" key="2">
    <source>
        <dbReference type="ARBA" id="ARBA00023125"/>
    </source>
</evidence>
<dbReference type="KEGG" id="madi:A7U43_07680"/>
<reference evidence="5 6" key="1">
    <citation type="submission" date="2016-05" db="EMBL/GenBank/DDBJ databases">
        <title>Complete genome sequence of a phthalic acid esters degrading Mycobacterium sp. YC-RL4.</title>
        <authorList>
            <person name="Ren L."/>
            <person name="Fan S."/>
            <person name="Ruth N."/>
            <person name="Jia Y."/>
            <person name="Wang J."/>
            <person name="Qiao C."/>
        </authorList>
    </citation>
    <scope>NUCLEOTIDE SEQUENCE [LARGE SCALE GENOMIC DNA]</scope>
    <source>
        <strain evidence="5 6">YC-RL4</strain>
    </source>
</reference>
<sequence>MSNSLQLLRTEDALGRAPLDERACLPLAQMFKALGDPVRLRLLSLIASSAGGEACVCDISATFDLSQPTISHHLKVLRSAGILGSERRGSWVYYRAVPEALQQLSNILQIESGPPTPSDACVEETAR</sequence>
<dbReference type="NCBIfam" id="NF033788">
    <property type="entry name" value="HTH_metalloreg"/>
    <property type="match status" value="1"/>
</dbReference>
<dbReference type="PANTHER" id="PTHR33154">
    <property type="entry name" value="TRANSCRIPTIONAL REGULATOR, ARSR FAMILY"/>
    <property type="match status" value="1"/>
</dbReference>
<evidence type="ECO:0000256" key="3">
    <source>
        <dbReference type="ARBA" id="ARBA00023163"/>
    </source>
</evidence>
<feature type="domain" description="HTH arsR-type" evidence="4">
    <location>
        <begin position="19"/>
        <end position="116"/>
    </location>
</feature>
<dbReference type="Pfam" id="PF01022">
    <property type="entry name" value="HTH_5"/>
    <property type="match status" value="1"/>
</dbReference>
<keyword evidence="2" id="KW-0238">DNA-binding</keyword>
<dbReference type="InterPro" id="IPR001845">
    <property type="entry name" value="HTH_ArsR_DNA-bd_dom"/>
</dbReference>
<accession>A0A172UJ46</accession>
<keyword evidence="1" id="KW-0805">Transcription regulation</keyword>
<protein>
    <submittedName>
        <fullName evidence="5">Transcriptional regulator</fullName>
    </submittedName>
</protein>
<dbReference type="GO" id="GO:0003700">
    <property type="term" value="F:DNA-binding transcription factor activity"/>
    <property type="evidence" value="ECO:0007669"/>
    <property type="project" value="InterPro"/>
</dbReference>
<dbReference type="EMBL" id="CP015596">
    <property type="protein sequence ID" value="ANE79219.1"/>
    <property type="molecule type" value="Genomic_DNA"/>
</dbReference>
<evidence type="ECO:0000256" key="1">
    <source>
        <dbReference type="ARBA" id="ARBA00023015"/>
    </source>
</evidence>
<keyword evidence="3" id="KW-0804">Transcription</keyword>
<dbReference type="InterPro" id="IPR036388">
    <property type="entry name" value="WH-like_DNA-bd_sf"/>
</dbReference>
<dbReference type="SMART" id="SM00418">
    <property type="entry name" value="HTH_ARSR"/>
    <property type="match status" value="1"/>
</dbReference>
<dbReference type="STRING" id="1682113.A7U43_07680"/>
<dbReference type="Gene3D" id="1.10.10.10">
    <property type="entry name" value="Winged helix-like DNA-binding domain superfamily/Winged helix DNA-binding domain"/>
    <property type="match status" value="1"/>
</dbReference>
<dbReference type="PROSITE" id="PS50987">
    <property type="entry name" value="HTH_ARSR_2"/>
    <property type="match status" value="1"/>
</dbReference>
<organism evidence="5 6">
    <name type="scientific">Mycobacterium adipatum</name>
    <dbReference type="NCBI Taxonomy" id="1682113"/>
    <lineage>
        <taxon>Bacteria</taxon>
        <taxon>Bacillati</taxon>
        <taxon>Actinomycetota</taxon>
        <taxon>Actinomycetes</taxon>
        <taxon>Mycobacteriales</taxon>
        <taxon>Mycobacteriaceae</taxon>
        <taxon>Mycobacterium</taxon>
    </lineage>
</organism>
<dbReference type="PANTHER" id="PTHR33154:SF18">
    <property type="entry name" value="ARSENICAL RESISTANCE OPERON REPRESSOR"/>
    <property type="match status" value="1"/>
</dbReference>
<dbReference type="InterPro" id="IPR036390">
    <property type="entry name" value="WH_DNA-bd_sf"/>
</dbReference>
<dbReference type="InterPro" id="IPR018334">
    <property type="entry name" value="ArsR_HTH"/>
</dbReference>
<dbReference type="AlphaFoldDB" id="A0A172UJ46"/>
<dbReference type="PROSITE" id="PS00846">
    <property type="entry name" value="HTH_ARSR_1"/>
    <property type="match status" value="1"/>
</dbReference>
<evidence type="ECO:0000259" key="4">
    <source>
        <dbReference type="PROSITE" id="PS50987"/>
    </source>
</evidence>
<dbReference type="InterPro" id="IPR011991">
    <property type="entry name" value="ArsR-like_HTH"/>
</dbReference>
<dbReference type="PRINTS" id="PR00778">
    <property type="entry name" value="HTHARSR"/>
</dbReference>
<gene>
    <name evidence="5" type="ORF">A7U43_07680</name>
</gene>
<dbReference type="InterPro" id="IPR051081">
    <property type="entry name" value="HTH_MetalResp_TranReg"/>
</dbReference>
<dbReference type="SUPFAM" id="SSF46785">
    <property type="entry name" value="Winged helix' DNA-binding domain"/>
    <property type="match status" value="1"/>
</dbReference>
<keyword evidence="6" id="KW-1185">Reference proteome</keyword>
<name>A0A172UJ46_9MYCO</name>
<dbReference type="CDD" id="cd00090">
    <property type="entry name" value="HTH_ARSR"/>
    <property type="match status" value="1"/>
</dbReference>